<comment type="caution">
    <text evidence="6">The sequence shown here is derived from an EMBL/GenBank/DDBJ whole genome shotgun (WGS) entry which is preliminary data.</text>
</comment>
<dbReference type="Proteomes" id="UP001595962">
    <property type="component" value="Unassembled WGS sequence"/>
</dbReference>
<evidence type="ECO:0000313" key="6">
    <source>
        <dbReference type="EMBL" id="MFC4655436.1"/>
    </source>
</evidence>
<dbReference type="CDD" id="cd09916">
    <property type="entry name" value="CpxP_like"/>
    <property type="match status" value="1"/>
</dbReference>
<evidence type="ECO:0000313" key="7">
    <source>
        <dbReference type="Proteomes" id="UP001595962"/>
    </source>
</evidence>
<feature type="chain" id="PRO_5045102375" evidence="5">
    <location>
        <begin position="25"/>
        <end position="142"/>
    </location>
</feature>
<name>A0ABV9JME3_9GAMM</name>
<gene>
    <name evidence="6" type="ORF">ACFO3I_10470</name>
</gene>
<comment type="similarity">
    <text evidence="2">Belongs to the CpxP/Spy family.</text>
</comment>
<keyword evidence="7" id="KW-1185">Reference proteome</keyword>
<accession>A0ABV9JME3</accession>
<keyword evidence="4" id="KW-0574">Periplasm</keyword>
<dbReference type="RefSeq" id="WP_377333936.1">
    <property type="nucleotide sequence ID" value="NZ_JBHSGB010000010.1"/>
</dbReference>
<evidence type="ECO:0000256" key="2">
    <source>
        <dbReference type="ARBA" id="ARBA00008441"/>
    </source>
</evidence>
<evidence type="ECO:0000256" key="1">
    <source>
        <dbReference type="ARBA" id="ARBA00004418"/>
    </source>
</evidence>
<dbReference type="EMBL" id="JBHSGB010000010">
    <property type="protein sequence ID" value="MFC4655436.1"/>
    <property type="molecule type" value="Genomic_DNA"/>
</dbReference>
<evidence type="ECO:0000256" key="4">
    <source>
        <dbReference type="ARBA" id="ARBA00022764"/>
    </source>
</evidence>
<comment type="subcellular location">
    <subcellularLocation>
        <location evidence="1">Periplasm</location>
    </subcellularLocation>
</comment>
<proteinExistence type="inferred from homology"/>
<keyword evidence="3 5" id="KW-0732">Signal</keyword>
<reference evidence="7" key="1">
    <citation type="journal article" date="2019" name="Int. J. Syst. Evol. Microbiol.">
        <title>The Global Catalogue of Microorganisms (GCM) 10K type strain sequencing project: providing services to taxonomists for standard genome sequencing and annotation.</title>
        <authorList>
            <consortium name="The Broad Institute Genomics Platform"/>
            <consortium name="The Broad Institute Genome Sequencing Center for Infectious Disease"/>
            <person name="Wu L."/>
            <person name="Ma J."/>
        </authorList>
    </citation>
    <scope>NUCLEOTIDE SEQUENCE [LARGE SCALE GENOMIC DNA]</scope>
    <source>
        <strain evidence="7">DT28</strain>
    </source>
</reference>
<dbReference type="Pfam" id="PF07813">
    <property type="entry name" value="LTXXQ"/>
    <property type="match status" value="1"/>
</dbReference>
<sequence length="142" mass="15900">MKAKTLTALLFSTLVAATSLTAIAGQDRGHHGPMPGAMMQLKGLDLTDTQKEQVKTLMEQARASMPAKADMQAQHEQLKTLIQAENFDEAAVRTVLQSQQSQRLEAEVSRSRLQHDIYQLLTAEQKAKLAEREQKREARMQE</sequence>
<dbReference type="Gene3D" id="1.20.120.1490">
    <property type="match status" value="1"/>
</dbReference>
<dbReference type="PIRSF" id="PIRSF034445">
    <property type="entry name" value="CpxP_Spy"/>
    <property type="match status" value="1"/>
</dbReference>
<evidence type="ECO:0000256" key="3">
    <source>
        <dbReference type="ARBA" id="ARBA00022729"/>
    </source>
</evidence>
<organism evidence="6 7">
    <name type="scientific">Rheinheimera marina</name>
    <dbReference type="NCBI Taxonomy" id="1774958"/>
    <lineage>
        <taxon>Bacteria</taxon>
        <taxon>Pseudomonadati</taxon>
        <taxon>Pseudomonadota</taxon>
        <taxon>Gammaproteobacteria</taxon>
        <taxon>Chromatiales</taxon>
        <taxon>Chromatiaceae</taxon>
        <taxon>Rheinheimera</taxon>
    </lineage>
</organism>
<dbReference type="InterPro" id="IPR012899">
    <property type="entry name" value="LTXXQ"/>
</dbReference>
<protein>
    <submittedName>
        <fullName evidence="6">Spy/CpxP family protein refolding chaperone</fullName>
    </submittedName>
</protein>
<evidence type="ECO:0000256" key="5">
    <source>
        <dbReference type="SAM" id="SignalP"/>
    </source>
</evidence>
<dbReference type="InterPro" id="IPR052211">
    <property type="entry name" value="Cpx_auxiliary_protein"/>
</dbReference>
<feature type="signal peptide" evidence="5">
    <location>
        <begin position="1"/>
        <end position="24"/>
    </location>
</feature>
<dbReference type="PANTHER" id="PTHR38102">
    <property type="entry name" value="PERIPLASMIC CHAPERONE SPY"/>
    <property type="match status" value="1"/>
</dbReference>
<dbReference type="PANTHER" id="PTHR38102:SF1">
    <property type="entry name" value="PERIPLASMIC CHAPERONE SPY"/>
    <property type="match status" value="1"/>
</dbReference>